<feature type="signal peptide" evidence="8">
    <location>
        <begin position="1"/>
        <end position="19"/>
    </location>
</feature>
<evidence type="ECO:0000256" key="1">
    <source>
        <dbReference type="ARBA" id="ARBA00004613"/>
    </source>
</evidence>
<name>A0A0E0LCA0_ORYPU</name>
<keyword evidence="5" id="KW-0325">Glycoprotein</keyword>
<feature type="chain" id="PRO_5002366340" evidence="8">
    <location>
        <begin position="20"/>
        <end position="90"/>
    </location>
</feature>
<dbReference type="AlphaFoldDB" id="A0A0E0LCA0"/>
<dbReference type="InterPro" id="IPR039616">
    <property type="entry name" value="CLE1-4"/>
</dbReference>
<evidence type="ECO:0000256" key="7">
    <source>
        <dbReference type="SAM" id="MobiDB-lite"/>
    </source>
</evidence>
<comment type="subcellular location">
    <subcellularLocation>
        <location evidence="1">Secreted</location>
    </subcellularLocation>
</comment>
<feature type="compositionally biased region" description="Low complexity" evidence="7">
    <location>
        <begin position="49"/>
        <end position="62"/>
    </location>
</feature>
<proteinExistence type="inferred from homology"/>
<dbReference type="GO" id="GO:0033612">
    <property type="term" value="F:receptor serine/threonine kinase binding"/>
    <property type="evidence" value="ECO:0007669"/>
    <property type="project" value="TreeGrafter"/>
</dbReference>
<dbReference type="eggNOG" id="ENOG502R65V">
    <property type="taxonomic scope" value="Eukaryota"/>
</dbReference>
<dbReference type="OMA" id="PLMGRRW"/>
<dbReference type="PANTHER" id="PTHR33869:SF17">
    <property type="entry name" value="OS06G0534200 PROTEIN"/>
    <property type="match status" value="1"/>
</dbReference>
<dbReference type="Gramene" id="OPUNC06G15660.1">
    <property type="protein sequence ID" value="OPUNC06G15660.1"/>
    <property type="gene ID" value="OPUNC06G15660"/>
</dbReference>
<sequence>MTTKLALCFCLLVLVFVVASPPSPLSDDHRAPLGRRGLQDAIIVDGNPTASTAATTTSTTTAWPRPDTPPDNWYDGTKRLSPGGPNPQHH</sequence>
<evidence type="ECO:0000313" key="10">
    <source>
        <dbReference type="Proteomes" id="UP000026962"/>
    </source>
</evidence>
<evidence type="ECO:0000256" key="6">
    <source>
        <dbReference type="ARBA" id="ARBA00023278"/>
    </source>
</evidence>
<dbReference type="PANTHER" id="PTHR33869">
    <property type="entry name" value="CLAVATA3/ESR (CLE)-RELATED PROTEIN 3"/>
    <property type="match status" value="1"/>
</dbReference>
<evidence type="ECO:0000256" key="5">
    <source>
        <dbReference type="ARBA" id="ARBA00023180"/>
    </source>
</evidence>
<keyword evidence="4 8" id="KW-0732">Signal</keyword>
<evidence type="ECO:0000256" key="4">
    <source>
        <dbReference type="ARBA" id="ARBA00022729"/>
    </source>
</evidence>
<accession>A0A0E0LCA0</accession>
<comment type="similarity">
    <text evidence="2">Belongs to the CLV3/ESR signal peptide family.</text>
</comment>
<evidence type="ECO:0000256" key="8">
    <source>
        <dbReference type="SAM" id="SignalP"/>
    </source>
</evidence>
<feature type="region of interest" description="Disordered" evidence="7">
    <location>
        <begin position="43"/>
        <end position="90"/>
    </location>
</feature>
<keyword evidence="3" id="KW-0964">Secreted</keyword>
<evidence type="ECO:0000256" key="3">
    <source>
        <dbReference type="ARBA" id="ARBA00022525"/>
    </source>
</evidence>
<protein>
    <submittedName>
        <fullName evidence="9">Uncharacterized protein</fullName>
    </submittedName>
</protein>
<keyword evidence="10" id="KW-1185">Reference proteome</keyword>
<organism evidence="9">
    <name type="scientific">Oryza punctata</name>
    <name type="common">Red rice</name>
    <dbReference type="NCBI Taxonomy" id="4537"/>
    <lineage>
        <taxon>Eukaryota</taxon>
        <taxon>Viridiplantae</taxon>
        <taxon>Streptophyta</taxon>
        <taxon>Embryophyta</taxon>
        <taxon>Tracheophyta</taxon>
        <taxon>Spermatophyta</taxon>
        <taxon>Magnoliopsida</taxon>
        <taxon>Liliopsida</taxon>
        <taxon>Poales</taxon>
        <taxon>Poaceae</taxon>
        <taxon>BOP clade</taxon>
        <taxon>Oryzoideae</taxon>
        <taxon>Oryzeae</taxon>
        <taxon>Oryzinae</taxon>
        <taxon>Oryza</taxon>
    </lineage>
</organism>
<reference evidence="9" key="1">
    <citation type="submission" date="2015-04" db="UniProtKB">
        <authorList>
            <consortium name="EnsemblPlants"/>
        </authorList>
    </citation>
    <scope>IDENTIFICATION</scope>
</reference>
<evidence type="ECO:0000313" key="9">
    <source>
        <dbReference type="EnsemblPlants" id="OPUNC06G15660.1"/>
    </source>
</evidence>
<dbReference type="Proteomes" id="UP000026962">
    <property type="component" value="Chromosome 6"/>
</dbReference>
<dbReference type="HOGENOM" id="CLU_140630_0_0_1"/>
<dbReference type="EnsemblPlants" id="OPUNC06G15660.1">
    <property type="protein sequence ID" value="OPUNC06G15660.1"/>
    <property type="gene ID" value="OPUNC06G15660"/>
</dbReference>
<reference evidence="9" key="2">
    <citation type="submission" date="2018-05" db="EMBL/GenBank/DDBJ databases">
        <title>OpunRS2 (Oryza punctata Reference Sequence Version 2).</title>
        <authorList>
            <person name="Zhang J."/>
            <person name="Kudrna D."/>
            <person name="Lee S."/>
            <person name="Talag J."/>
            <person name="Welchert J."/>
            <person name="Wing R.A."/>
        </authorList>
    </citation>
    <scope>NUCLEOTIDE SEQUENCE [LARGE SCALE GENOMIC DNA]</scope>
</reference>
<keyword evidence="6" id="KW-0379">Hydroxylation</keyword>
<evidence type="ECO:0000256" key="2">
    <source>
        <dbReference type="ARBA" id="ARBA00005416"/>
    </source>
</evidence>
<dbReference type="GO" id="GO:0005576">
    <property type="term" value="C:extracellular region"/>
    <property type="evidence" value="ECO:0007669"/>
    <property type="project" value="UniProtKB-SubCell"/>
</dbReference>